<evidence type="ECO:0000313" key="6">
    <source>
        <dbReference type="Proteomes" id="UP000320593"/>
    </source>
</evidence>
<dbReference type="PRINTS" id="PR00032">
    <property type="entry name" value="HTHARAC"/>
</dbReference>
<name>A0A562SHV4_9HYPH</name>
<keyword evidence="3" id="KW-0804">Transcription</keyword>
<dbReference type="SMART" id="SM00342">
    <property type="entry name" value="HTH_ARAC"/>
    <property type="match status" value="1"/>
</dbReference>
<dbReference type="AlphaFoldDB" id="A0A562SHV4"/>
<dbReference type="InterPro" id="IPR032687">
    <property type="entry name" value="AraC-type_N"/>
</dbReference>
<keyword evidence="1" id="KW-0805">Transcription regulation</keyword>
<dbReference type="PANTHER" id="PTHR47894">
    <property type="entry name" value="HTH-TYPE TRANSCRIPTIONAL REGULATOR GADX"/>
    <property type="match status" value="1"/>
</dbReference>
<keyword evidence="2 5" id="KW-0238">DNA-binding</keyword>
<dbReference type="Pfam" id="PF12833">
    <property type="entry name" value="HTH_18"/>
    <property type="match status" value="1"/>
</dbReference>
<dbReference type="Pfam" id="PF12625">
    <property type="entry name" value="Arabinose_bd"/>
    <property type="match status" value="1"/>
</dbReference>
<dbReference type="PROSITE" id="PS01124">
    <property type="entry name" value="HTH_ARAC_FAMILY_2"/>
    <property type="match status" value="1"/>
</dbReference>
<evidence type="ECO:0000256" key="2">
    <source>
        <dbReference type="ARBA" id="ARBA00023125"/>
    </source>
</evidence>
<evidence type="ECO:0000256" key="1">
    <source>
        <dbReference type="ARBA" id="ARBA00023015"/>
    </source>
</evidence>
<sequence length="368" mass="41507">MRRRQETAGKEGGITWVARNPAPSYNARVHKADTLFAIVEQLRSEGVDARHALADTDLTPTQLASHNCRMSYRQLEVVIRNALRLSTNPAIALNAGSRVCVTSYGMYGYAMLSSRTLAEVVDLTNKYIRIGTPCCMAVMTKSETSVLCCLSPMHWYDETTEIYRFAVEFALAAHQKVIRDLLGPQFVFKKIMLRYGRPKHSALYSEFFGDQIDYRQAENGYEFDAAHLHAPLPFADPRSNAMVSEICETMLLEIEQVSDMAGAVRRILVENLGHMRRLGDVAKTLNIHPRSLRRALAAEGTSYSEVFSSIRAELAIRYLRETDMTSEDIAYRLGFSDAANFRHSFKRLIGVPPSEYRRNAKHGTVQNV</sequence>
<accession>A0A562SHV4</accession>
<feature type="domain" description="HTH araC/xylS-type" evidence="4">
    <location>
        <begin position="262"/>
        <end position="359"/>
    </location>
</feature>
<evidence type="ECO:0000259" key="4">
    <source>
        <dbReference type="PROSITE" id="PS01124"/>
    </source>
</evidence>
<protein>
    <submittedName>
        <fullName evidence="5">AraC-like DNA-binding protein</fullName>
    </submittedName>
</protein>
<comment type="caution">
    <text evidence="5">The sequence shown here is derived from an EMBL/GenBank/DDBJ whole genome shotgun (WGS) entry which is preliminary data.</text>
</comment>
<dbReference type="GO" id="GO:0000976">
    <property type="term" value="F:transcription cis-regulatory region binding"/>
    <property type="evidence" value="ECO:0007669"/>
    <property type="project" value="TreeGrafter"/>
</dbReference>
<dbReference type="RefSeq" id="WP_145347041.1">
    <property type="nucleotide sequence ID" value="NZ_SMLY01000077.1"/>
</dbReference>
<dbReference type="GO" id="GO:0003700">
    <property type="term" value="F:DNA-binding transcription factor activity"/>
    <property type="evidence" value="ECO:0007669"/>
    <property type="project" value="InterPro"/>
</dbReference>
<organism evidence="5 6">
    <name type="scientific">Roseibium hamelinense</name>
    <dbReference type="NCBI Taxonomy" id="150831"/>
    <lineage>
        <taxon>Bacteria</taxon>
        <taxon>Pseudomonadati</taxon>
        <taxon>Pseudomonadota</taxon>
        <taxon>Alphaproteobacteria</taxon>
        <taxon>Hyphomicrobiales</taxon>
        <taxon>Stappiaceae</taxon>
        <taxon>Roseibium</taxon>
    </lineage>
</organism>
<dbReference type="InterPro" id="IPR009057">
    <property type="entry name" value="Homeodomain-like_sf"/>
</dbReference>
<dbReference type="OrthoDB" id="9805730at2"/>
<dbReference type="Proteomes" id="UP000320593">
    <property type="component" value="Unassembled WGS sequence"/>
</dbReference>
<evidence type="ECO:0000313" key="5">
    <source>
        <dbReference type="EMBL" id="TWI80842.1"/>
    </source>
</evidence>
<dbReference type="SUPFAM" id="SSF46689">
    <property type="entry name" value="Homeodomain-like"/>
    <property type="match status" value="1"/>
</dbReference>
<proteinExistence type="predicted"/>
<dbReference type="InterPro" id="IPR020449">
    <property type="entry name" value="Tscrpt_reg_AraC-type_HTH"/>
</dbReference>
<dbReference type="Gene3D" id="1.10.10.60">
    <property type="entry name" value="Homeodomain-like"/>
    <property type="match status" value="1"/>
</dbReference>
<dbReference type="GO" id="GO:0005829">
    <property type="term" value="C:cytosol"/>
    <property type="evidence" value="ECO:0007669"/>
    <property type="project" value="TreeGrafter"/>
</dbReference>
<dbReference type="InterPro" id="IPR018060">
    <property type="entry name" value="HTH_AraC"/>
</dbReference>
<evidence type="ECO:0000256" key="3">
    <source>
        <dbReference type="ARBA" id="ARBA00023163"/>
    </source>
</evidence>
<reference evidence="5 6" key="1">
    <citation type="submission" date="2019-07" db="EMBL/GenBank/DDBJ databases">
        <title>Genomic Encyclopedia of Archaeal and Bacterial Type Strains, Phase II (KMG-II): from individual species to whole genera.</title>
        <authorList>
            <person name="Goeker M."/>
        </authorList>
    </citation>
    <scope>NUCLEOTIDE SEQUENCE [LARGE SCALE GENOMIC DNA]</scope>
    <source>
        <strain evidence="5 6">ATCC BAA-252</strain>
    </source>
</reference>
<keyword evidence="6" id="KW-1185">Reference proteome</keyword>
<dbReference type="EMBL" id="VLLF01000011">
    <property type="protein sequence ID" value="TWI80842.1"/>
    <property type="molecule type" value="Genomic_DNA"/>
</dbReference>
<dbReference type="PANTHER" id="PTHR47894:SF1">
    <property type="entry name" value="HTH-TYPE TRANSCRIPTIONAL REGULATOR VQSM"/>
    <property type="match status" value="1"/>
</dbReference>
<gene>
    <name evidence="5" type="ORF">JM93_04057</name>
</gene>